<gene>
    <name evidence="4" type="ORF">DFJ67_1812</name>
</gene>
<dbReference type="Gene3D" id="3.40.190.10">
    <property type="entry name" value="Periplasmic binding protein-like II"/>
    <property type="match status" value="2"/>
</dbReference>
<dbReference type="SUPFAM" id="SSF53850">
    <property type="entry name" value="Periplasmic binding protein-like II"/>
    <property type="match status" value="1"/>
</dbReference>
<dbReference type="GO" id="GO:0005975">
    <property type="term" value="P:carbohydrate metabolic process"/>
    <property type="evidence" value="ECO:0007669"/>
    <property type="project" value="UniProtKB-ARBA"/>
</dbReference>
<sequence length="639" mass="65340">MVLLGSLVAWPSPADAAPRRVPINGAGSTSSSNLIDMWRRDVLPNQLFVNYQPTGSTDGRRQFAEGTVDFAASQVPYGLGGEPLPSRQFTYVPAVGSGLAFTYNLRANGKQISNLRVSGDVIVKIFTGGIRRWDDPLIAADNPGITLPARDIVSVVRQDSAGNSLQLTRWMSTHYPDQWQAFCQASGGTPPCAATAVFPTAGHVAMQGATGVAGYVAQADGTIGYVDYQYAIGARLPVAKVLNQAGYYVGPRADAVAVGLTGDPDADRRAYPFSTYSFLVVPTVLERGLTVDKGYTLAQFAQYAVCAGQQTADVLGYAPLPINLAREAMEQIRRIPGAEVPTDPIAGCDNPTFAPDGTNTLLANAPQPPECDNRASGQQCAGPSNAIATSTELTVSSTAVNPGDRVTLTATVGPVGVAGYVQFLRGPGGVPIGSPVEVVGGVTAQLTTYTLPPGSYDLTARLEPADPTRYAMSTSAPVRITVGDTPAAGNTVAITADIAPGAFSLTTASSTAELAGGSVGGSATGALPEVTVVDLRGTNAGWYVTAQVGDFDNEGVTIPGAQLGWTPSASKVGGSGAVLSGGAVVPGTTSGGLAEGVTLCSGPPQSSAGTFHCGADLRLDIPDTTAPGLYAATLTLTLA</sequence>
<dbReference type="AlphaFoldDB" id="A0A3D9ZG73"/>
<evidence type="ECO:0000259" key="3">
    <source>
        <dbReference type="Pfam" id="PF16640"/>
    </source>
</evidence>
<dbReference type="InterPro" id="IPR032109">
    <property type="entry name" value="Big_3_5"/>
</dbReference>
<evidence type="ECO:0000256" key="1">
    <source>
        <dbReference type="ARBA" id="ARBA00008725"/>
    </source>
</evidence>
<protein>
    <submittedName>
        <fullName evidence="4">ABC-type phosphate transport system substrate-binding protein</fullName>
    </submittedName>
</protein>
<evidence type="ECO:0000313" key="4">
    <source>
        <dbReference type="EMBL" id="REF95849.1"/>
    </source>
</evidence>
<dbReference type="Gene3D" id="2.60.40.10">
    <property type="entry name" value="Immunoglobulins"/>
    <property type="match status" value="1"/>
</dbReference>
<feature type="domain" description="PBP" evidence="2">
    <location>
        <begin position="15"/>
        <end position="305"/>
    </location>
</feature>
<organism evidence="4 5">
    <name type="scientific">Asanoa ferruginea</name>
    <dbReference type="NCBI Taxonomy" id="53367"/>
    <lineage>
        <taxon>Bacteria</taxon>
        <taxon>Bacillati</taxon>
        <taxon>Actinomycetota</taxon>
        <taxon>Actinomycetes</taxon>
        <taxon>Micromonosporales</taxon>
        <taxon>Micromonosporaceae</taxon>
        <taxon>Asanoa</taxon>
    </lineage>
</organism>
<keyword evidence="5" id="KW-1185">Reference proteome</keyword>
<dbReference type="Pfam" id="PF12849">
    <property type="entry name" value="PBP_like_2"/>
    <property type="match status" value="1"/>
</dbReference>
<reference evidence="4 5" key="1">
    <citation type="submission" date="2018-08" db="EMBL/GenBank/DDBJ databases">
        <title>Sequencing the genomes of 1000 actinobacteria strains.</title>
        <authorList>
            <person name="Klenk H.-P."/>
        </authorList>
    </citation>
    <scope>NUCLEOTIDE SEQUENCE [LARGE SCALE GENOMIC DNA]</scope>
    <source>
        <strain evidence="4 5">DSM 44099</strain>
    </source>
</reference>
<accession>A0A3D9ZG73</accession>
<dbReference type="InterPro" id="IPR050962">
    <property type="entry name" value="Phosphate-bind_PstS"/>
</dbReference>
<evidence type="ECO:0000313" key="5">
    <source>
        <dbReference type="Proteomes" id="UP000256913"/>
    </source>
</evidence>
<dbReference type="PANTHER" id="PTHR42996">
    <property type="entry name" value="PHOSPHATE-BINDING PROTEIN PSTS"/>
    <property type="match status" value="1"/>
</dbReference>
<name>A0A3D9ZG73_9ACTN</name>
<feature type="domain" description="Bacterial Ig-like" evidence="3">
    <location>
        <begin position="393"/>
        <end position="482"/>
    </location>
</feature>
<dbReference type="Proteomes" id="UP000256913">
    <property type="component" value="Unassembled WGS sequence"/>
</dbReference>
<dbReference type="Pfam" id="PF16640">
    <property type="entry name" value="Big_3_5"/>
    <property type="match status" value="1"/>
</dbReference>
<dbReference type="CDD" id="cd13565">
    <property type="entry name" value="PBP2_PstS"/>
    <property type="match status" value="1"/>
</dbReference>
<dbReference type="PANTHER" id="PTHR42996:SF1">
    <property type="entry name" value="PHOSPHATE-BINDING PROTEIN PSTS"/>
    <property type="match status" value="1"/>
</dbReference>
<dbReference type="InterPro" id="IPR013783">
    <property type="entry name" value="Ig-like_fold"/>
</dbReference>
<proteinExistence type="inferred from homology"/>
<dbReference type="EMBL" id="QUMQ01000001">
    <property type="protein sequence ID" value="REF95849.1"/>
    <property type="molecule type" value="Genomic_DNA"/>
</dbReference>
<comment type="similarity">
    <text evidence="1">Belongs to the PstS family.</text>
</comment>
<evidence type="ECO:0000259" key="2">
    <source>
        <dbReference type="Pfam" id="PF12849"/>
    </source>
</evidence>
<comment type="caution">
    <text evidence="4">The sequence shown here is derived from an EMBL/GenBank/DDBJ whole genome shotgun (WGS) entry which is preliminary data.</text>
</comment>
<dbReference type="InterPro" id="IPR024370">
    <property type="entry name" value="PBP_domain"/>
</dbReference>